<feature type="domain" description="Right handed beta helix" evidence="3">
    <location>
        <begin position="469"/>
        <end position="625"/>
    </location>
</feature>
<evidence type="ECO:0000313" key="5">
    <source>
        <dbReference type="Proteomes" id="UP000296469"/>
    </source>
</evidence>
<dbReference type="InterPro" id="IPR039448">
    <property type="entry name" value="Beta_helix"/>
</dbReference>
<dbReference type="PANTHER" id="PTHR22990">
    <property type="entry name" value="F-BOX ONLY PROTEIN"/>
    <property type="match status" value="1"/>
</dbReference>
<feature type="compositionally biased region" description="Low complexity" evidence="2">
    <location>
        <begin position="212"/>
        <end position="227"/>
    </location>
</feature>
<dbReference type="AlphaFoldDB" id="A0A4P7SKY3"/>
<dbReference type="Pfam" id="PF13229">
    <property type="entry name" value="Beta_helix"/>
    <property type="match status" value="1"/>
</dbReference>
<organism evidence="4 5">
    <name type="scientific">Cellulomonas shaoxiangyii</name>
    <dbReference type="NCBI Taxonomy" id="2566013"/>
    <lineage>
        <taxon>Bacteria</taxon>
        <taxon>Bacillati</taxon>
        <taxon>Actinomycetota</taxon>
        <taxon>Actinomycetes</taxon>
        <taxon>Micrococcales</taxon>
        <taxon>Cellulomonadaceae</taxon>
        <taxon>Cellulomonas</taxon>
    </lineage>
</organism>
<evidence type="ECO:0000256" key="1">
    <source>
        <dbReference type="ARBA" id="ARBA00022737"/>
    </source>
</evidence>
<sequence>MQDAFSRTVAAGWGTAASGHRYSAEASAGASVASGRGQLWITPGRTGQVVASGTSATDARAAVTVSVDKQPTAGNGASASLQLRRTGPSTAYRATLRFGRDKKVSLKLERGNGGDTVLVADTLLPQRATSASTEFRFEFQVTGTSPVTLAARAWPVGASTPDWQVRTQDSSAQRLTKAGTVAVRGGVSGSTAATALRFDDLLARTLVPATATPAPTATSAPTATPKPTATPTPKPTTAPAPTPAPAPATGVGSAPVGTTAYAVPARALHVQPRGDDKGDGSAASPFGSAAAALRSAPTGATIVLHGGTYHESVQVPFNRALTIQAAPNEAVWFDGSRAVTGWKKSGYGWYVDGWDLDLDHRVSLSAGQDESSRYVDPAYPMAGYPDQVWVGGNELTQVGSAAQVAEGSFFVDRAADRLVIGTDPGRGEVRASVLQKAIQIQGEGTTVRGIGVQRYGDHAAVLGVVSAEVPDITLENLVVRDNASIGVYVWAKGSAFSRLTLEDNGLLGLVASKADDLTIDESVLARNNSEHFKAEPASGGAKLHNSSNVTVQRSVFDSNVTRGLWFDVDMRNSRVVHNTVVANGVDGVEIELSENIVVAGNYLHANGEAGLKIFDSGAIAVSNNMISGNRAYAIRMLQDERRGDGSHQPWILRRVDVRNNVLAGAPGSTAVIQVHDFQQQAYAKDLAITFAGNLYQRSTAKDPSRLVQWAAGPQLVSYSTLADFRSATGNDATSKLVEGSAVVAADLTLAATGRTAAQGVPVAVTDSVAGALGVPSGWKGLGPTQPPRP</sequence>
<dbReference type="SUPFAM" id="SSF51126">
    <property type="entry name" value="Pectin lyase-like"/>
    <property type="match status" value="1"/>
</dbReference>
<dbReference type="KEGG" id="celz:E5225_13560"/>
<dbReference type="InterPro" id="IPR006626">
    <property type="entry name" value="PbH1"/>
</dbReference>
<protein>
    <submittedName>
        <fullName evidence="4">Right-handed parallel beta-helix repeat-containing protein</fullName>
    </submittedName>
</protein>
<gene>
    <name evidence="4" type="ORF">E5225_13560</name>
</gene>
<dbReference type="RefSeq" id="WP_135973257.1">
    <property type="nucleotide sequence ID" value="NZ_CP039291.1"/>
</dbReference>
<evidence type="ECO:0000313" key="4">
    <source>
        <dbReference type="EMBL" id="QCB94428.1"/>
    </source>
</evidence>
<dbReference type="Gene3D" id="2.160.20.10">
    <property type="entry name" value="Single-stranded right-handed beta-helix, Pectin lyase-like"/>
    <property type="match status" value="2"/>
</dbReference>
<reference evidence="4 5" key="1">
    <citation type="submission" date="2019-04" db="EMBL/GenBank/DDBJ databases">
        <title>Isolation and identification of Cellulomonas shaoxiangyii sp. Nov. isolated from feces of the Tibetan antelopes (Pantholops hodgsonii) in the Qinghai-Tibet plateau of China.</title>
        <authorList>
            <person name="Tian Z."/>
        </authorList>
    </citation>
    <scope>NUCLEOTIDE SEQUENCE [LARGE SCALE GENOMIC DNA]</scope>
    <source>
        <strain evidence="4 5">Z28</strain>
    </source>
</reference>
<accession>A0A4P7SKY3</accession>
<dbReference type="SMART" id="SM00710">
    <property type="entry name" value="PbH1"/>
    <property type="match status" value="5"/>
</dbReference>
<keyword evidence="5" id="KW-1185">Reference proteome</keyword>
<dbReference type="InterPro" id="IPR012334">
    <property type="entry name" value="Pectin_lyas_fold"/>
</dbReference>
<dbReference type="OrthoDB" id="9772095at2"/>
<dbReference type="EMBL" id="CP039291">
    <property type="protein sequence ID" value="QCB94428.1"/>
    <property type="molecule type" value="Genomic_DNA"/>
</dbReference>
<dbReference type="InterPro" id="IPR011050">
    <property type="entry name" value="Pectin_lyase_fold/virulence"/>
</dbReference>
<dbReference type="Proteomes" id="UP000296469">
    <property type="component" value="Chromosome"/>
</dbReference>
<feature type="compositionally biased region" description="Pro residues" evidence="2">
    <location>
        <begin position="228"/>
        <end position="246"/>
    </location>
</feature>
<dbReference type="InterPro" id="IPR051550">
    <property type="entry name" value="SCF-Subunits/Alg-Epimerases"/>
</dbReference>
<evidence type="ECO:0000256" key="2">
    <source>
        <dbReference type="SAM" id="MobiDB-lite"/>
    </source>
</evidence>
<evidence type="ECO:0000259" key="3">
    <source>
        <dbReference type="Pfam" id="PF13229"/>
    </source>
</evidence>
<feature type="region of interest" description="Disordered" evidence="2">
    <location>
        <begin position="212"/>
        <end position="255"/>
    </location>
</feature>
<dbReference type="PANTHER" id="PTHR22990:SF15">
    <property type="entry name" value="F-BOX ONLY PROTEIN 10"/>
    <property type="match status" value="1"/>
</dbReference>
<keyword evidence="1" id="KW-0677">Repeat</keyword>
<name>A0A4P7SKY3_9CELL</name>
<proteinExistence type="predicted"/>